<dbReference type="EMBL" id="AAUX01000001">
    <property type="protein sequence ID" value="EAV46484.1"/>
    <property type="molecule type" value="Genomic_DNA"/>
</dbReference>
<proteinExistence type="predicted"/>
<accession>A0P4M4</accession>
<comment type="caution">
    <text evidence="1">The sequence shown here is derived from an EMBL/GenBank/DDBJ whole genome shotgun (WGS) entry which is preliminary data.</text>
</comment>
<evidence type="ECO:0000313" key="2">
    <source>
        <dbReference type="Proteomes" id="UP000054262"/>
    </source>
</evidence>
<name>A0P4M4_9PROT</name>
<protein>
    <submittedName>
        <fullName evidence="1">Uncharacterized protein</fullName>
    </submittedName>
</protein>
<keyword evidence="2" id="KW-1185">Reference proteome</keyword>
<gene>
    <name evidence="1" type="ORF">MB2181_00385</name>
</gene>
<dbReference type="AlphaFoldDB" id="A0P4M4"/>
<dbReference type="Pfam" id="PF06258">
    <property type="entry name" value="Mito_fiss_Elm1"/>
    <property type="match status" value="1"/>
</dbReference>
<evidence type="ECO:0000313" key="1">
    <source>
        <dbReference type="EMBL" id="EAV46484.1"/>
    </source>
</evidence>
<dbReference type="OrthoDB" id="1865at2"/>
<organism evidence="1 2">
    <name type="scientific">Methylophilales bacterium HTCC2181</name>
    <dbReference type="NCBI Taxonomy" id="383631"/>
    <lineage>
        <taxon>Bacteria</taxon>
        <taxon>Pseudomonadati</taxon>
        <taxon>Pseudomonadota</taxon>
        <taxon>Betaproteobacteria</taxon>
        <taxon>Nitrosomonadales</taxon>
        <taxon>OM43 clade</taxon>
    </lineage>
</organism>
<reference evidence="1 2" key="1">
    <citation type="submission" date="2006-11" db="EMBL/GenBank/DDBJ databases">
        <authorList>
            <person name="Giovannoni S."/>
            <person name="Vergin K."/>
            <person name="Ferriera S."/>
            <person name="Johnson J."/>
            <person name="Kravitz S."/>
            <person name="Beeson K."/>
            <person name="Sutton G."/>
            <person name="Rogers Y.-H."/>
            <person name="Friedman R."/>
            <person name="Frazier M."/>
            <person name="Venter J.C."/>
        </authorList>
    </citation>
    <scope>NUCLEOTIDE SEQUENCE [LARGE SCALE GENOMIC DNA]</scope>
    <source>
        <strain evidence="1 2">HTCC2181</strain>
    </source>
</reference>
<dbReference type="InterPro" id="IPR009367">
    <property type="entry name" value="Elm1-like"/>
</dbReference>
<dbReference type="Proteomes" id="UP000054262">
    <property type="component" value="Unassembled WGS sequence"/>
</dbReference>
<sequence length="300" mass="34179">MKNKNINIWLIKDNKRGHDKQSESLANAIAKITDAEITTMKEGSVSSLIGSYIRDLKKVITKKPDFIIGAGHSTHFRMILSKILYGGKTIVIMKPSLPMTCFDLNIIPVHDKIRWKQNVIEINGSLNDIDNEKQHSSDVGLILLGGESKYFIWDYVDITAQINKIIKYNPDLKITISNSRRTPKGFISYLKKNIPVGAEIILYEKVSRDWLDKQAKKSKYAWVTEDSVSMIYELIASGSQVTPIMLRKKAKSKISKEVERLINLKVINPYGAKKLNAKKIKPINEAKRCARMILDKWSVY</sequence>